<keyword evidence="3" id="KW-1185">Reference proteome</keyword>
<reference evidence="3" key="1">
    <citation type="journal article" date="2023" name="Commun. Biol.">
        <title>Genome analysis of Parmales, the sister group of diatoms, reveals the evolutionary specialization of diatoms from phago-mixotrophs to photoautotrophs.</title>
        <authorList>
            <person name="Ban H."/>
            <person name="Sato S."/>
            <person name="Yoshikawa S."/>
            <person name="Yamada K."/>
            <person name="Nakamura Y."/>
            <person name="Ichinomiya M."/>
            <person name="Sato N."/>
            <person name="Blanc-Mathieu R."/>
            <person name="Endo H."/>
            <person name="Kuwata A."/>
            <person name="Ogata H."/>
        </authorList>
    </citation>
    <scope>NUCLEOTIDE SEQUENCE [LARGE SCALE GENOMIC DNA]</scope>
</reference>
<keyword evidence="1" id="KW-0472">Membrane</keyword>
<keyword evidence="1" id="KW-1133">Transmembrane helix</keyword>
<name>A0A9W7GDC8_9STRA</name>
<dbReference type="OrthoDB" id="10541162at2759"/>
<proteinExistence type="predicted"/>
<evidence type="ECO:0000313" key="2">
    <source>
        <dbReference type="EMBL" id="GMI40720.1"/>
    </source>
</evidence>
<organism evidence="2 3">
    <name type="scientific">Triparma columacea</name>
    <dbReference type="NCBI Taxonomy" id="722753"/>
    <lineage>
        <taxon>Eukaryota</taxon>
        <taxon>Sar</taxon>
        <taxon>Stramenopiles</taxon>
        <taxon>Ochrophyta</taxon>
        <taxon>Bolidophyceae</taxon>
        <taxon>Parmales</taxon>
        <taxon>Triparmaceae</taxon>
        <taxon>Triparma</taxon>
    </lineage>
</organism>
<evidence type="ECO:0000313" key="3">
    <source>
        <dbReference type="Proteomes" id="UP001165065"/>
    </source>
</evidence>
<sequence length="183" mass="19373">MEEDVKASLGLTEEELDELLGMKDYEEGGGGELGVQITGEAISSTTAAQLSLGAAVTAASITACVVTLSSPTNLQVQSLPLPGSVVLTHSAYLSNLALSAISGSAITAFTLLFLAGPIVRDMREEIVSSAEAGELEARLTMRQMKALAKKRGVKAGTMGKKELARKVVEEKRKMGWWGRLPFY</sequence>
<dbReference type="EMBL" id="BRYA01000135">
    <property type="protein sequence ID" value="GMI40720.1"/>
    <property type="molecule type" value="Genomic_DNA"/>
</dbReference>
<dbReference type="Proteomes" id="UP001165065">
    <property type="component" value="Unassembled WGS sequence"/>
</dbReference>
<protein>
    <submittedName>
        <fullName evidence="2">Uncharacterized protein</fullName>
    </submittedName>
</protein>
<gene>
    <name evidence="2" type="ORF">TrCOL_g10091</name>
</gene>
<accession>A0A9W7GDC8</accession>
<keyword evidence="1" id="KW-0812">Transmembrane</keyword>
<comment type="caution">
    <text evidence="2">The sequence shown here is derived from an EMBL/GenBank/DDBJ whole genome shotgun (WGS) entry which is preliminary data.</text>
</comment>
<feature type="transmembrane region" description="Helical" evidence="1">
    <location>
        <begin position="91"/>
        <end position="114"/>
    </location>
</feature>
<feature type="transmembrane region" description="Helical" evidence="1">
    <location>
        <begin position="50"/>
        <end position="71"/>
    </location>
</feature>
<dbReference type="AlphaFoldDB" id="A0A9W7GDC8"/>
<evidence type="ECO:0000256" key="1">
    <source>
        <dbReference type="SAM" id="Phobius"/>
    </source>
</evidence>